<protein>
    <submittedName>
        <fullName evidence="3">Uncharacterized SAM-binding protein YcdF, DUF218 family</fullName>
    </submittedName>
</protein>
<dbReference type="Pfam" id="PF02698">
    <property type="entry name" value="DUF218"/>
    <property type="match status" value="1"/>
</dbReference>
<keyword evidence="1" id="KW-0472">Membrane</keyword>
<keyword evidence="4" id="KW-1185">Reference proteome</keyword>
<dbReference type="GO" id="GO:0005886">
    <property type="term" value="C:plasma membrane"/>
    <property type="evidence" value="ECO:0007669"/>
    <property type="project" value="TreeGrafter"/>
</dbReference>
<name>A0A1I6JQ61_9GAMM</name>
<dbReference type="GO" id="GO:0000270">
    <property type="term" value="P:peptidoglycan metabolic process"/>
    <property type="evidence" value="ECO:0007669"/>
    <property type="project" value="TreeGrafter"/>
</dbReference>
<dbReference type="EMBL" id="FOYW01000003">
    <property type="protein sequence ID" value="SFR81116.1"/>
    <property type="molecule type" value="Genomic_DNA"/>
</dbReference>
<dbReference type="OrthoDB" id="9809813at2"/>
<dbReference type="Proteomes" id="UP000198644">
    <property type="component" value="Unassembled WGS sequence"/>
</dbReference>
<organism evidence="3 4">
    <name type="scientific">Marinobacter daqiaonensis</name>
    <dbReference type="NCBI Taxonomy" id="650891"/>
    <lineage>
        <taxon>Bacteria</taxon>
        <taxon>Pseudomonadati</taxon>
        <taxon>Pseudomonadota</taxon>
        <taxon>Gammaproteobacteria</taxon>
        <taxon>Pseudomonadales</taxon>
        <taxon>Marinobacteraceae</taxon>
        <taxon>Marinobacter</taxon>
    </lineage>
</organism>
<dbReference type="Gene3D" id="3.40.50.620">
    <property type="entry name" value="HUPs"/>
    <property type="match status" value="1"/>
</dbReference>
<feature type="domain" description="DUF218" evidence="2">
    <location>
        <begin position="76"/>
        <end position="239"/>
    </location>
</feature>
<evidence type="ECO:0000259" key="2">
    <source>
        <dbReference type="Pfam" id="PF02698"/>
    </source>
</evidence>
<dbReference type="AlphaFoldDB" id="A0A1I6JQ61"/>
<dbReference type="InterPro" id="IPR051599">
    <property type="entry name" value="Cell_Envelope_Assoc"/>
</dbReference>
<dbReference type="STRING" id="650891.SAMN05216203_3148"/>
<dbReference type="PANTHER" id="PTHR30336">
    <property type="entry name" value="INNER MEMBRANE PROTEIN, PROBABLE PERMEASE"/>
    <property type="match status" value="1"/>
</dbReference>
<feature type="transmembrane region" description="Helical" evidence="1">
    <location>
        <begin position="7"/>
        <end position="26"/>
    </location>
</feature>
<dbReference type="InterPro" id="IPR003848">
    <property type="entry name" value="DUF218"/>
</dbReference>
<evidence type="ECO:0000313" key="4">
    <source>
        <dbReference type="Proteomes" id="UP000198644"/>
    </source>
</evidence>
<keyword evidence="1" id="KW-1133">Transmembrane helix</keyword>
<evidence type="ECO:0000313" key="3">
    <source>
        <dbReference type="EMBL" id="SFR81116.1"/>
    </source>
</evidence>
<dbReference type="RefSeq" id="WP_092015334.1">
    <property type="nucleotide sequence ID" value="NZ_FOYW01000003.1"/>
</dbReference>
<dbReference type="InterPro" id="IPR014729">
    <property type="entry name" value="Rossmann-like_a/b/a_fold"/>
</dbReference>
<reference evidence="3 4" key="1">
    <citation type="submission" date="2016-10" db="EMBL/GenBank/DDBJ databases">
        <authorList>
            <person name="de Groot N.N."/>
        </authorList>
    </citation>
    <scope>NUCLEOTIDE SEQUENCE [LARGE SCALE GENOMIC DNA]</scope>
    <source>
        <strain evidence="3 4">CGMCC 1.9167</strain>
    </source>
</reference>
<accession>A0A1I6JQ61</accession>
<proteinExistence type="predicted"/>
<gene>
    <name evidence="3" type="ORF">SAMN05216203_3148</name>
</gene>
<keyword evidence="1" id="KW-0812">Transmembrane</keyword>
<dbReference type="CDD" id="cd06259">
    <property type="entry name" value="YdcF-like"/>
    <property type="match status" value="1"/>
</dbReference>
<evidence type="ECO:0000256" key="1">
    <source>
        <dbReference type="SAM" id="Phobius"/>
    </source>
</evidence>
<sequence>MLQLIKLAIMPPFLNILLLAAGLLLMGSLPRMGRTLILLGLVSLYLFSIPPAQQVLSLGLEDHPVPTVEEASRAGAIVVLGGGREVSAPHWSGQDVVAEAPLARLAEAARWHRRTGLPMLLTGGRNGMPEAESEAQIMNRMLEEAFGVQARWLEHESRTTRENAELSVPILRTAGVDTILLVTHAAHLTRAIPEFERRGLDVIPAPMGFTHSNEEQAFNFLPRTYYLLESTRLLHEQVGRLYYWLTRSG</sequence>
<dbReference type="PANTHER" id="PTHR30336:SF4">
    <property type="entry name" value="ENVELOPE BIOGENESIS FACTOR ELYC"/>
    <property type="match status" value="1"/>
</dbReference>
<dbReference type="GO" id="GO:0043164">
    <property type="term" value="P:Gram-negative-bacterium-type cell wall biogenesis"/>
    <property type="evidence" value="ECO:0007669"/>
    <property type="project" value="TreeGrafter"/>
</dbReference>